<sequence>MASWSALLVRLYISWVRRSKAAFSNADAMRAVISALYLQPESVAPPRLGGDISVERIDVSEWPLYRVRAAAAPAAIDKRSQPPRDAMLYIHGGAFIREAAAQHWKFAAQTARETGLDVLVPAYPLVPRPNATARQIVDGLITIITRLASAADHHRHRIVSIAGDSAGGVRSLVLISPVLDCAIDHPDCVRIAAERDPWLGVEGTRVVAGYYAGGLPVTHPIPSPLYGDITELPPVLLLCGTDDMLCSDARRLAARFRGGGEAGAGSEAGGHGGASVPAGSFSSGDGRFIYVEQRDMIHVYPLLPHWEGAQARELIMGFVKEHLA</sequence>
<dbReference type="OrthoDB" id="2152029at2759"/>
<dbReference type="SUPFAM" id="SSF53474">
    <property type="entry name" value="alpha/beta-Hydrolases"/>
    <property type="match status" value="1"/>
</dbReference>
<name>A0A136IP39_9PEZI</name>
<evidence type="ECO:0000313" key="5">
    <source>
        <dbReference type="Proteomes" id="UP000070501"/>
    </source>
</evidence>
<dbReference type="PANTHER" id="PTHR48081:SF25">
    <property type="entry name" value="PUTATIVE (AFU_ORTHOLOGUE AFUA_3G11560)-RELATED"/>
    <property type="match status" value="1"/>
</dbReference>
<proteinExistence type="predicted"/>
<organism evidence="4 5">
    <name type="scientific">Microdochium bolleyi</name>
    <dbReference type="NCBI Taxonomy" id="196109"/>
    <lineage>
        <taxon>Eukaryota</taxon>
        <taxon>Fungi</taxon>
        <taxon>Dikarya</taxon>
        <taxon>Ascomycota</taxon>
        <taxon>Pezizomycotina</taxon>
        <taxon>Sordariomycetes</taxon>
        <taxon>Xylariomycetidae</taxon>
        <taxon>Xylariales</taxon>
        <taxon>Microdochiaceae</taxon>
        <taxon>Microdochium</taxon>
    </lineage>
</organism>
<evidence type="ECO:0000256" key="2">
    <source>
        <dbReference type="SAM" id="SignalP"/>
    </source>
</evidence>
<reference evidence="5" key="1">
    <citation type="submission" date="2016-02" db="EMBL/GenBank/DDBJ databases">
        <title>Draft genome sequence of Microdochium bolleyi, a fungal endophyte of beachgrass.</title>
        <authorList>
            <consortium name="DOE Joint Genome Institute"/>
            <person name="David A.S."/>
            <person name="May G."/>
            <person name="Haridas S."/>
            <person name="Lim J."/>
            <person name="Wang M."/>
            <person name="Labutti K."/>
            <person name="Lipzen A."/>
            <person name="Barry K."/>
            <person name="Grigoriev I.V."/>
        </authorList>
    </citation>
    <scope>NUCLEOTIDE SEQUENCE [LARGE SCALE GENOMIC DNA]</scope>
    <source>
        <strain evidence="5">J235TASD1</strain>
    </source>
</reference>
<protein>
    <submittedName>
        <fullName evidence="4">Alpha/Beta hydrolase protein</fullName>
    </submittedName>
</protein>
<evidence type="ECO:0000256" key="1">
    <source>
        <dbReference type="ARBA" id="ARBA00022801"/>
    </source>
</evidence>
<dbReference type="InterPro" id="IPR029058">
    <property type="entry name" value="AB_hydrolase_fold"/>
</dbReference>
<dbReference type="AlphaFoldDB" id="A0A136IP39"/>
<dbReference type="InterPro" id="IPR013094">
    <property type="entry name" value="AB_hydrolase_3"/>
</dbReference>
<evidence type="ECO:0000313" key="4">
    <source>
        <dbReference type="EMBL" id="KXJ86449.1"/>
    </source>
</evidence>
<dbReference type="EMBL" id="KQ964268">
    <property type="protein sequence ID" value="KXJ86449.1"/>
    <property type="molecule type" value="Genomic_DNA"/>
</dbReference>
<keyword evidence="2" id="KW-0732">Signal</keyword>
<feature type="domain" description="Alpha/beta hydrolase fold-3" evidence="3">
    <location>
        <begin position="87"/>
        <end position="168"/>
    </location>
</feature>
<dbReference type="PANTHER" id="PTHR48081">
    <property type="entry name" value="AB HYDROLASE SUPERFAMILY PROTEIN C4A8.06C"/>
    <property type="match status" value="1"/>
</dbReference>
<evidence type="ECO:0000259" key="3">
    <source>
        <dbReference type="Pfam" id="PF07859"/>
    </source>
</evidence>
<dbReference type="Gene3D" id="3.40.50.1820">
    <property type="entry name" value="alpha/beta hydrolase"/>
    <property type="match status" value="2"/>
</dbReference>
<dbReference type="InterPro" id="IPR050300">
    <property type="entry name" value="GDXG_lipolytic_enzyme"/>
</dbReference>
<dbReference type="STRING" id="196109.A0A136IP39"/>
<keyword evidence="1 4" id="KW-0378">Hydrolase</keyword>
<accession>A0A136IP39</accession>
<dbReference type="Proteomes" id="UP000070501">
    <property type="component" value="Unassembled WGS sequence"/>
</dbReference>
<feature type="signal peptide" evidence="2">
    <location>
        <begin position="1"/>
        <end position="21"/>
    </location>
</feature>
<keyword evidence="5" id="KW-1185">Reference proteome</keyword>
<gene>
    <name evidence="4" type="ORF">Micbo1qcDRAFT_219462</name>
</gene>
<feature type="domain" description="Alpha/beta hydrolase fold-3" evidence="3">
    <location>
        <begin position="170"/>
        <end position="260"/>
    </location>
</feature>
<feature type="chain" id="PRO_5007292911" evidence="2">
    <location>
        <begin position="22"/>
        <end position="324"/>
    </location>
</feature>
<dbReference type="InParanoid" id="A0A136IP39"/>
<dbReference type="Pfam" id="PF07859">
    <property type="entry name" value="Abhydrolase_3"/>
    <property type="match status" value="2"/>
</dbReference>
<dbReference type="GO" id="GO:0016787">
    <property type="term" value="F:hydrolase activity"/>
    <property type="evidence" value="ECO:0007669"/>
    <property type="project" value="UniProtKB-KW"/>
</dbReference>